<reference evidence="1 2" key="1">
    <citation type="submission" date="2020-03" db="EMBL/GenBank/DDBJ databases">
        <title>Whole genome shotgun sequence of Phytohabitans suffuscus NBRC 105367.</title>
        <authorList>
            <person name="Komaki H."/>
            <person name="Tamura T."/>
        </authorList>
    </citation>
    <scope>NUCLEOTIDE SEQUENCE [LARGE SCALE GENOMIC DNA]</scope>
    <source>
        <strain evidence="1 2">NBRC 105367</strain>
    </source>
</reference>
<evidence type="ECO:0000313" key="2">
    <source>
        <dbReference type="Proteomes" id="UP000503011"/>
    </source>
</evidence>
<proteinExistence type="predicted"/>
<keyword evidence="2" id="KW-1185">Reference proteome</keyword>
<dbReference type="Gene3D" id="3.90.1150.200">
    <property type="match status" value="1"/>
</dbReference>
<evidence type="ECO:0000313" key="1">
    <source>
        <dbReference type="EMBL" id="BCB89381.1"/>
    </source>
</evidence>
<dbReference type="AlphaFoldDB" id="A0A6F8YU68"/>
<sequence length="57" mass="6178">MGRASTVDGYIEGFDGPDREQLEQLRALARETVPEASEAMWSGWALLTAVGVVARRG</sequence>
<dbReference type="SUPFAM" id="SSF159888">
    <property type="entry name" value="YdhG-like"/>
    <property type="match status" value="1"/>
</dbReference>
<organism evidence="1 2">
    <name type="scientific">Phytohabitans suffuscus</name>
    <dbReference type="NCBI Taxonomy" id="624315"/>
    <lineage>
        <taxon>Bacteria</taxon>
        <taxon>Bacillati</taxon>
        <taxon>Actinomycetota</taxon>
        <taxon>Actinomycetes</taxon>
        <taxon>Micromonosporales</taxon>
        <taxon>Micromonosporaceae</taxon>
    </lineage>
</organism>
<dbReference type="Proteomes" id="UP000503011">
    <property type="component" value="Chromosome"/>
</dbReference>
<reference evidence="1 2" key="2">
    <citation type="submission" date="2020-03" db="EMBL/GenBank/DDBJ databases">
        <authorList>
            <person name="Ichikawa N."/>
            <person name="Kimura A."/>
            <person name="Kitahashi Y."/>
            <person name="Uohara A."/>
        </authorList>
    </citation>
    <scope>NUCLEOTIDE SEQUENCE [LARGE SCALE GENOMIC DNA]</scope>
    <source>
        <strain evidence="1 2">NBRC 105367</strain>
    </source>
</reference>
<dbReference type="KEGG" id="psuu:Psuf_066940"/>
<gene>
    <name evidence="1" type="ORF">Psuf_066940</name>
</gene>
<accession>A0A6F8YU68</accession>
<name>A0A6F8YU68_9ACTN</name>
<protein>
    <submittedName>
        <fullName evidence="1">Uncharacterized protein</fullName>
    </submittedName>
</protein>
<dbReference type="EMBL" id="AP022871">
    <property type="protein sequence ID" value="BCB89381.1"/>
    <property type="molecule type" value="Genomic_DNA"/>
</dbReference>